<feature type="compositionally biased region" description="Basic residues" evidence="2">
    <location>
        <begin position="9"/>
        <end position="20"/>
    </location>
</feature>
<dbReference type="Pfam" id="PF11176">
    <property type="entry name" value="Tma16"/>
    <property type="match status" value="1"/>
</dbReference>
<evidence type="ECO:0000256" key="2">
    <source>
        <dbReference type="SAM" id="MobiDB-lite"/>
    </source>
</evidence>
<dbReference type="FunFam" id="1.20.1440.170:FF:000001">
    <property type="entry name" value="Translation machinery-associated 16 homolog"/>
    <property type="match status" value="1"/>
</dbReference>
<comment type="similarity">
    <text evidence="1">Belongs to the TMA16 family.</text>
</comment>
<dbReference type="InterPro" id="IPR038356">
    <property type="entry name" value="Tma16_sf"/>
</dbReference>
<dbReference type="GO" id="GO:0005634">
    <property type="term" value="C:nucleus"/>
    <property type="evidence" value="ECO:0007669"/>
    <property type="project" value="TreeGrafter"/>
</dbReference>
<feature type="region of interest" description="Disordered" evidence="2">
    <location>
        <begin position="1"/>
        <end position="20"/>
    </location>
</feature>
<dbReference type="InterPro" id="IPR021346">
    <property type="entry name" value="Tma16"/>
</dbReference>
<dbReference type="OrthoDB" id="270284at2759"/>
<comment type="caution">
    <text evidence="3">The sequence shown here is derived from an EMBL/GenBank/DDBJ whole genome shotgun (WGS) entry which is preliminary data.</text>
</comment>
<reference evidence="3" key="1">
    <citation type="submission" date="2019-08" db="EMBL/GenBank/DDBJ databases">
        <title>The genome of the North American firefly Photinus pyralis.</title>
        <authorList>
            <consortium name="Photinus pyralis genome working group"/>
            <person name="Fallon T.R."/>
            <person name="Sander Lower S.E."/>
            <person name="Weng J.-K."/>
        </authorList>
    </citation>
    <scope>NUCLEOTIDE SEQUENCE</scope>
    <source>
        <strain evidence="3">TRF0915ILg1</strain>
        <tissue evidence="3">Whole body</tissue>
    </source>
</reference>
<accession>A0A8K0DT10</accession>
<dbReference type="Proteomes" id="UP000801492">
    <property type="component" value="Unassembled WGS sequence"/>
</dbReference>
<dbReference type="AlphaFoldDB" id="A0A8K0DT10"/>
<dbReference type="Gene3D" id="1.20.1440.170">
    <property type="entry name" value="Translation machinery-associated protein 16-like"/>
    <property type="match status" value="1"/>
</dbReference>
<organism evidence="3 4">
    <name type="scientific">Ignelater luminosus</name>
    <name type="common">Cucubano</name>
    <name type="synonym">Pyrophorus luminosus</name>
    <dbReference type="NCBI Taxonomy" id="2038154"/>
    <lineage>
        <taxon>Eukaryota</taxon>
        <taxon>Metazoa</taxon>
        <taxon>Ecdysozoa</taxon>
        <taxon>Arthropoda</taxon>
        <taxon>Hexapoda</taxon>
        <taxon>Insecta</taxon>
        <taxon>Pterygota</taxon>
        <taxon>Neoptera</taxon>
        <taxon>Endopterygota</taxon>
        <taxon>Coleoptera</taxon>
        <taxon>Polyphaga</taxon>
        <taxon>Elateriformia</taxon>
        <taxon>Elateroidea</taxon>
        <taxon>Elateridae</taxon>
        <taxon>Agrypninae</taxon>
        <taxon>Pyrophorini</taxon>
        <taxon>Ignelater</taxon>
    </lineage>
</organism>
<keyword evidence="4" id="KW-1185">Reference proteome</keyword>
<evidence type="ECO:0008006" key="5">
    <source>
        <dbReference type="Google" id="ProtNLM"/>
    </source>
</evidence>
<dbReference type="PANTHER" id="PTHR13349">
    <property type="entry name" value="TRANSLATION MACHINERY-ASSOCIATED PROTEIN 16"/>
    <property type="match status" value="1"/>
</dbReference>
<evidence type="ECO:0000313" key="4">
    <source>
        <dbReference type="Proteomes" id="UP000801492"/>
    </source>
</evidence>
<proteinExistence type="inferred from homology"/>
<evidence type="ECO:0000313" key="3">
    <source>
        <dbReference type="EMBL" id="KAF2905935.1"/>
    </source>
</evidence>
<name>A0A8K0DT10_IGNLU</name>
<sequence>MDKSLKNLSKCKHPHSRKAKALTKQTKKLISRNKGALTQNLKWTVTGTKIQWFIEHLPSHIVVCSPEQTKELIESYLIRFNEELEQITLKHSIGNRKNRQHASREDIIKMTIKRETEEYNTCGLEIPNVMDPHEMLLLRTWNGDLVALQHMKLIRLSKKKLDSLIPNNV</sequence>
<gene>
    <name evidence="3" type="ORF">ILUMI_00239</name>
</gene>
<dbReference type="PANTHER" id="PTHR13349:SF2">
    <property type="entry name" value="TRANSLATION MACHINERY-ASSOCIATED PROTEIN 16"/>
    <property type="match status" value="1"/>
</dbReference>
<evidence type="ECO:0000256" key="1">
    <source>
        <dbReference type="ARBA" id="ARBA00034127"/>
    </source>
</evidence>
<protein>
    <recommendedName>
        <fullName evidence="5">Translation machinery-associated protein 16</fullName>
    </recommendedName>
</protein>
<dbReference type="EMBL" id="VTPC01000401">
    <property type="protein sequence ID" value="KAF2905935.1"/>
    <property type="molecule type" value="Genomic_DNA"/>
</dbReference>